<keyword evidence="7" id="KW-0540">Nuclease</keyword>
<keyword evidence="9" id="KW-0378">Hydrolase</keyword>
<evidence type="ECO:0000256" key="1">
    <source>
        <dbReference type="ARBA" id="ARBA00001968"/>
    </source>
</evidence>
<evidence type="ECO:0000313" key="14">
    <source>
        <dbReference type="EMBL" id="KAI6647068.1"/>
    </source>
</evidence>
<keyword evidence="10" id="KW-0539">Nucleus</keyword>
<dbReference type="GO" id="GO:0005737">
    <property type="term" value="C:cytoplasm"/>
    <property type="evidence" value="ECO:0007669"/>
    <property type="project" value="UniProtKB-SubCell"/>
</dbReference>
<evidence type="ECO:0000256" key="2">
    <source>
        <dbReference type="ARBA" id="ARBA00004123"/>
    </source>
</evidence>
<dbReference type="GO" id="GO:0046872">
    <property type="term" value="F:metal ion binding"/>
    <property type="evidence" value="ECO:0007669"/>
    <property type="project" value="UniProtKB-KW"/>
</dbReference>
<evidence type="ECO:0000313" key="15">
    <source>
        <dbReference type="Proteomes" id="UP001165289"/>
    </source>
</evidence>
<evidence type="ECO:0000256" key="9">
    <source>
        <dbReference type="ARBA" id="ARBA00022801"/>
    </source>
</evidence>
<dbReference type="GO" id="GO:0004518">
    <property type="term" value="F:nuclease activity"/>
    <property type="evidence" value="ECO:0007669"/>
    <property type="project" value="UniProtKB-KW"/>
</dbReference>
<dbReference type="InterPro" id="IPR026103">
    <property type="entry name" value="HARBI1_animal"/>
</dbReference>
<keyword evidence="8" id="KW-0479">Metal-binding</keyword>
<evidence type="ECO:0000259" key="13">
    <source>
        <dbReference type="Pfam" id="PF13359"/>
    </source>
</evidence>
<evidence type="ECO:0000256" key="8">
    <source>
        <dbReference type="ARBA" id="ARBA00022723"/>
    </source>
</evidence>
<proteinExistence type="inferred from homology"/>
<keyword evidence="6" id="KW-0963">Cytoplasm</keyword>
<comment type="caution">
    <text evidence="14">The sequence shown here is derived from an EMBL/GenBank/DDBJ whole genome shotgun (WGS) entry which is preliminary data.</text>
</comment>
<comment type="cofactor">
    <cofactor evidence="1">
        <name>a divalent metal cation</name>
        <dbReference type="ChEBI" id="CHEBI:60240"/>
    </cofactor>
</comment>
<dbReference type="InterPro" id="IPR027806">
    <property type="entry name" value="HARBI1_dom"/>
</dbReference>
<dbReference type="EMBL" id="JAKMXF010000346">
    <property type="protein sequence ID" value="KAI6647068.1"/>
    <property type="molecule type" value="Genomic_DNA"/>
</dbReference>
<dbReference type="Pfam" id="PF13359">
    <property type="entry name" value="DDE_Tnp_4"/>
    <property type="match status" value="1"/>
</dbReference>
<evidence type="ECO:0000256" key="6">
    <source>
        <dbReference type="ARBA" id="ARBA00022490"/>
    </source>
</evidence>
<sequence length="281" mass="31801">MAQMIPLILAEEETSSSMARQRVFRDLNDPLDCYDDMELVRRFRFSRASISKITELIANYLNFAERSCVASPHLQVCVALQFFSSGTFQIICGDGINVSQASASRYIRDVSLCLQAIYHQFVSLPAGLKRVEVKNKFYEIAHFPGVVGLVDGTHIRIQRPSENEADYINRHFYHSINVQAICQPDGMFSDVLARFHGSVHDSRIWKNSGVGMHVENTFSIGEHILGDSGYIMRPYLLTPYRQPISTPQFNYNMHIRGQGLLLNRHLGDGNEDSTVFMESSG</sequence>
<feature type="domain" description="DDE Tnp4" evidence="13">
    <location>
        <begin position="150"/>
        <end position="256"/>
    </location>
</feature>
<comment type="function">
    <text evidence="12">Transposase-derived protein that may have nuclease activity. Does not have transposase activity.</text>
</comment>
<dbReference type="AlphaFoldDB" id="A0AAV7JE40"/>
<dbReference type="GO" id="GO:0005634">
    <property type="term" value="C:nucleus"/>
    <property type="evidence" value="ECO:0007669"/>
    <property type="project" value="UniProtKB-SubCell"/>
</dbReference>
<evidence type="ECO:0000256" key="10">
    <source>
        <dbReference type="ARBA" id="ARBA00023242"/>
    </source>
</evidence>
<comment type="similarity">
    <text evidence="4">Belongs to the HARBI1 family.</text>
</comment>
<dbReference type="PANTHER" id="PTHR22930:SF250">
    <property type="entry name" value="NUCLEASE HARBI1-LIKE PROTEIN"/>
    <property type="match status" value="1"/>
</dbReference>
<evidence type="ECO:0000256" key="7">
    <source>
        <dbReference type="ARBA" id="ARBA00022722"/>
    </source>
</evidence>
<gene>
    <name evidence="14" type="ORF">LOD99_8905</name>
</gene>
<comment type="subcellular location">
    <subcellularLocation>
        <location evidence="3">Cytoplasm</location>
    </subcellularLocation>
    <subcellularLocation>
        <location evidence="2">Nucleus</location>
    </subcellularLocation>
</comment>
<accession>A0AAV7JE40</accession>
<evidence type="ECO:0000256" key="12">
    <source>
        <dbReference type="ARBA" id="ARBA00045850"/>
    </source>
</evidence>
<organism evidence="14 15">
    <name type="scientific">Oopsacas minuta</name>
    <dbReference type="NCBI Taxonomy" id="111878"/>
    <lineage>
        <taxon>Eukaryota</taxon>
        <taxon>Metazoa</taxon>
        <taxon>Porifera</taxon>
        <taxon>Hexactinellida</taxon>
        <taxon>Hexasterophora</taxon>
        <taxon>Lyssacinosida</taxon>
        <taxon>Leucopsacidae</taxon>
        <taxon>Oopsacas</taxon>
    </lineage>
</organism>
<dbReference type="GO" id="GO:0016787">
    <property type="term" value="F:hydrolase activity"/>
    <property type="evidence" value="ECO:0007669"/>
    <property type="project" value="UniProtKB-KW"/>
</dbReference>
<evidence type="ECO:0000256" key="11">
    <source>
        <dbReference type="ARBA" id="ARBA00030126"/>
    </source>
</evidence>
<keyword evidence="15" id="KW-1185">Reference proteome</keyword>
<dbReference type="Proteomes" id="UP001165289">
    <property type="component" value="Unassembled WGS sequence"/>
</dbReference>
<evidence type="ECO:0000256" key="4">
    <source>
        <dbReference type="ARBA" id="ARBA00006958"/>
    </source>
</evidence>
<evidence type="ECO:0000256" key="5">
    <source>
        <dbReference type="ARBA" id="ARBA00015519"/>
    </source>
</evidence>
<name>A0AAV7JE40_9METZ</name>
<protein>
    <recommendedName>
        <fullName evidence="5">Putative nuclease HARBI1</fullName>
    </recommendedName>
    <alternativeName>
        <fullName evidence="11">Harbinger transposase-derived nuclease</fullName>
    </alternativeName>
</protein>
<reference evidence="14 15" key="1">
    <citation type="journal article" date="2023" name="BMC Biol.">
        <title>The compact genome of the sponge Oopsacas minuta (Hexactinellida) is lacking key metazoan core genes.</title>
        <authorList>
            <person name="Santini S."/>
            <person name="Schenkelaars Q."/>
            <person name="Jourda C."/>
            <person name="Duchesne M."/>
            <person name="Belahbib H."/>
            <person name="Rocher C."/>
            <person name="Selva M."/>
            <person name="Riesgo A."/>
            <person name="Vervoort M."/>
            <person name="Leys S.P."/>
            <person name="Kodjabachian L."/>
            <person name="Le Bivic A."/>
            <person name="Borchiellini C."/>
            <person name="Claverie J.M."/>
            <person name="Renard E."/>
        </authorList>
    </citation>
    <scope>NUCLEOTIDE SEQUENCE [LARGE SCALE GENOMIC DNA]</scope>
    <source>
        <strain evidence="14">SPO-2</strain>
    </source>
</reference>
<evidence type="ECO:0000256" key="3">
    <source>
        <dbReference type="ARBA" id="ARBA00004496"/>
    </source>
</evidence>
<dbReference type="PANTHER" id="PTHR22930">
    <property type="match status" value="1"/>
</dbReference>
<dbReference type="PRINTS" id="PR02086">
    <property type="entry name" value="PUTNUCHARBI1"/>
</dbReference>
<dbReference type="InterPro" id="IPR045249">
    <property type="entry name" value="HARBI1-like"/>
</dbReference>